<dbReference type="Pfam" id="PF09369">
    <property type="entry name" value="MZB"/>
    <property type="match status" value="1"/>
</dbReference>
<proteinExistence type="predicted"/>
<dbReference type="Proteomes" id="UP000066042">
    <property type="component" value="Chromosome"/>
</dbReference>
<reference evidence="2 3" key="1">
    <citation type="journal article" date="2016" name="Genome Announc.">
        <title>Complete genome sequence of the hyperthermophilic and piezophilic archaeon Thermococcus barophilus Ch5, capable of growth at the expense of hydrogenogenesis from carbon monoxide and formate.</title>
        <authorList>
            <person name="Oger P."/>
            <person name="Sokolova T.G."/>
            <person name="Kozhevnikova D.A."/>
            <person name="Taranov E.A."/>
            <person name="Vannier P."/>
            <person name="Lee H.S."/>
            <person name="Kwon K.K."/>
            <person name="Kang S.G."/>
            <person name="Lee J.H."/>
            <person name="Bonch-Osmolovskaya E.A."/>
            <person name="Lebedinsky A.V."/>
        </authorList>
    </citation>
    <scope>NUCLEOTIDE SEQUENCE [LARGE SCALE GENOMIC DNA]</scope>
    <source>
        <strain evidence="3">Ch5</strain>
    </source>
</reference>
<dbReference type="InterPro" id="IPR018973">
    <property type="entry name" value="MZB"/>
</dbReference>
<dbReference type="AlphaFoldDB" id="A0A0S1XCQ7"/>
<protein>
    <recommendedName>
        <fullName evidence="1">MrfA-like Zn-binding domain-containing protein</fullName>
    </recommendedName>
</protein>
<accession>A0A0S1XCQ7</accession>
<dbReference type="NCBIfam" id="NF038324">
    <property type="entry name" value="DrmB_fam"/>
    <property type="match status" value="1"/>
</dbReference>
<name>A0A0S1XCQ7_THEBA</name>
<evidence type="ECO:0000313" key="2">
    <source>
        <dbReference type="EMBL" id="ALM75548.1"/>
    </source>
</evidence>
<sequence>MSKVQHIRRSQFITTFGPGAIIETTEGPRIVLRPDIGLFHEANRRRGITPDRLEISHERMSKGYLKGARVFQLPSNAELDLPSDYALYLTDPFPRWSLCTKHGILYHQNYGCPKCREELEKQGYSKEEIKRKLREQGRKQAIRFILACPKGHIGDINWAYEVHGNSSSCDHSEWFHWIRKGPALSDVTIQCPKCKRKVNLGWIYTQPHRCPSTYLERRDHRGDVAQCNENAFVIQRQASNLYVPEIITLFTVPPKATTLHKILMRGEVRGSIKTALKMDPEILNDRERFLHVIEDVLTADELAELESYDWEDAKSIMLELIKEDKKIPETPYGLFKEEFESFVVASKKGFPPLTSKLNPEKVLFYVNPNKIRKISDENGVYFRIVPVDKLHTVMVLKGYRRFIGKPGGGSDNSAIDAELVSVAFREGEDEWYPGVQLFGEGIFITFDEEQQFWEYSKRNPQQKRYYDEWLRAFKLGGKGYREHLFKDPSTKFELHPMFVFWHTLAHLLIRAISVDSGYSAAAIRERVYVKVDDPSHPMGGIVLYTSQPSADGTLGGLVSLVRKFERILKRAYDSLYSCSNDPLCLEQEFKFVPDKPSSVNGASCYACTLISETSCEHRNMWLDRHILIEWMEGL</sequence>
<dbReference type="STRING" id="55802.TBCH5v1_1635"/>
<evidence type="ECO:0000259" key="1">
    <source>
        <dbReference type="Pfam" id="PF09369"/>
    </source>
</evidence>
<dbReference type="PATRIC" id="fig|55802.8.peg.1615"/>
<dbReference type="RefSeq" id="WP_056934148.1">
    <property type="nucleotide sequence ID" value="NZ_CP013050.1"/>
</dbReference>
<dbReference type="EMBL" id="CP013050">
    <property type="protein sequence ID" value="ALM75548.1"/>
    <property type="molecule type" value="Genomic_DNA"/>
</dbReference>
<organism evidence="2 3">
    <name type="scientific">Thermococcus barophilus</name>
    <dbReference type="NCBI Taxonomy" id="55802"/>
    <lineage>
        <taxon>Archaea</taxon>
        <taxon>Methanobacteriati</taxon>
        <taxon>Methanobacteriota</taxon>
        <taxon>Thermococci</taxon>
        <taxon>Thermococcales</taxon>
        <taxon>Thermococcaceae</taxon>
        <taxon>Thermococcus</taxon>
    </lineage>
</organism>
<evidence type="ECO:0000313" key="3">
    <source>
        <dbReference type="Proteomes" id="UP000066042"/>
    </source>
</evidence>
<dbReference type="InterPro" id="IPR047721">
    <property type="entry name" value="DrmB"/>
</dbReference>
<dbReference type="GeneID" id="26136875"/>
<gene>
    <name evidence="2" type="ORF">TBCH5v1_1635</name>
</gene>
<feature type="domain" description="MrfA-like Zn-binding" evidence="1">
    <location>
        <begin position="504"/>
        <end position="608"/>
    </location>
</feature>